<evidence type="ECO:0000313" key="2">
    <source>
        <dbReference type="Proteomes" id="UP001177670"/>
    </source>
</evidence>
<proteinExistence type="predicted"/>
<reference evidence="1" key="1">
    <citation type="submission" date="2021-10" db="EMBL/GenBank/DDBJ databases">
        <title>Melipona bicolor Genome sequencing and assembly.</title>
        <authorList>
            <person name="Araujo N.S."/>
            <person name="Arias M.C."/>
        </authorList>
    </citation>
    <scope>NUCLEOTIDE SEQUENCE</scope>
    <source>
        <strain evidence="1">USP_2M_L1-L4_2017</strain>
        <tissue evidence="1">Whole body</tissue>
    </source>
</reference>
<accession>A0AA40FLE5</accession>
<evidence type="ECO:0000313" key="1">
    <source>
        <dbReference type="EMBL" id="KAK1121259.1"/>
    </source>
</evidence>
<name>A0AA40FLE5_9HYME</name>
<dbReference type="AlphaFoldDB" id="A0AA40FLE5"/>
<keyword evidence="2" id="KW-1185">Reference proteome</keyword>
<dbReference type="Proteomes" id="UP001177670">
    <property type="component" value="Unassembled WGS sequence"/>
</dbReference>
<protein>
    <submittedName>
        <fullName evidence="1">Uncharacterized protein</fullName>
    </submittedName>
</protein>
<comment type="caution">
    <text evidence="1">The sequence shown here is derived from an EMBL/GenBank/DDBJ whole genome shotgun (WGS) entry which is preliminary data.</text>
</comment>
<gene>
    <name evidence="1" type="ORF">K0M31_010566</name>
</gene>
<dbReference type="EMBL" id="JAHYIQ010000027">
    <property type="protein sequence ID" value="KAK1121259.1"/>
    <property type="molecule type" value="Genomic_DNA"/>
</dbReference>
<organism evidence="1 2">
    <name type="scientific">Melipona bicolor</name>
    <dbReference type="NCBI Taxonomy" id="60889"/>
    <lineage>
        <taxon>Eukaryota</taxon>
        <taxon>Metazoa</taxon>
        <taxon>Ecdysozoa</taxon>
        <taxon>Arthropoda</taxon>
        <taxon>Hexapoda</taxon>
        <taxon>Insecta</taxon>
        <taxon>Pterygota</taxon>
        <taxon>Neoptera</taxon>
        <taxon>Endopterygota</taxon>
        <taxon>Hymenoptera</taxon>
        <taxon>Apocrita</taxon>
        <taxon>Aculeata</taxon>
        <taxon>Apoidea</taxon>
        <taxon>Anthophila</taxon>
        <taxon>Apidae</taxon>
        <taxon>Melipona</taxon>
    </lineage>
</organism>
<sequence>MEVKGSLSEQMRKYRVSLRSKLYCFPTASTSLEELKFQELPDYARILSKTSNSDLGVDVPTASGMRMTQFELTPWASIRRLFVAAATRVVKRVVQRLKRSYNSASFSGGTARR</sequence>